<feature type="compositionally biased region" description="Polar residues" evidence="1">
    <location>
        <begin position="374"/>
        <end position="384"/>
    </location>
</feature>
<feature type="compositionally biased region" description="Basic and acidic residues" evidence="1">
    <location>
        <begin position="2021"/>
        <end position="2042"/>
    </location>
</feature>
<feature type="compositionally biased region" description="Low complexity" evidence="1">
    <location>
        <begin position="360"/>
        <end position="373"/>
    </location>
</feature>
<feature type="compositionally biased region" description="Basic and acidic residues" evidence="1">
    <location>
        <begin position="1959"/>
        <end position="1985"/>
    </location>
</feature>
<dbReference type="Proteomes" id="UP000224006">
    <property type="component" value="Chromosome V"/>
</dbReference>
<dbReference type="KEGG" id="bbes:BESB_063120"/>
<feature type="compositionally biased region" description="Polar residues" evidence="1">
    <location>
        <begin position="81"/>
        <end position="90"/>
    </location>
</feature>
<feature type="compositionally biased region" description="Basic and acidic residues" evidence="1">
    <location>
        <begin position="93"/>
        <end position="102"/>
    </location>
</feature>
<feature type="region of interest" description="Disordered" evidence="1">
    <location>
        <begin position="1810"/>
        <end position="1835"/>
    </location>
</feature>
<sequence length="3528" mass="365697">MEDLLDTPSPPAAGAFGTDNVSGEDLSLPRSTRDAAQAALSDRQQLPKNSRISSGGYARHPEANSAHAESPSEANAHAGQTYPNDVSGLQGSIHEDARKEKLLIPSPFHDDEDSNRASSMPGDSLEEERTADAAVHSLRRSRSESADAGPTEDAAVSPSPAEGVEAAGAQRTISSASKATNASDTESESSIQVAPASGRAVNLNTRADRALLTHLSNSLFPLPVSPSSGAVGALLLFMKTGFLHRKTRHTRRFAKRFMILDRHILFSFKSIPLKCTNVCRYTSRLLFARYAVTPSPAHSLAAVTSEDDQFHPSSSSSQEADAATRAGRFASETSSSAARTAAGLSAGGLWQASAILQDPSSSSAASSPALRPSTLRQESASQTVPLCPPSPWPGLASDSVADEGPPHGVGRSPPFSPAQAPSPLSASGRRPGTNADEAHRLQSATGGVTATRARVARPPEAVASVLDSCDLRAGVLKTEAELRAGLWRPTEGQASLPRTSASRSAPAGGAATCCTSASPLAILTDAALADLFDFSQATCAWDLRGVRVSNFAYDKQQKGFTWTLHAPNVWHLALQTQHARKQPEEADRKTRQSRRAQAGDLARTPSASSSFVGSEEKTNATSTGQPADGGMQRASAGRRGEYSSRQGDVIGANQGWVTQAEPPAVSQGAADEEGGDEELEDDREAPSRTRRLARQIEKAAQKPTAVLRWRAAGQRSKPQKDAVDPDDDGPPDAPRSSSSLSSSRRSSSSSVAGAAAGEGDEKEGNRRFEDERFLMEAAVEESPDFFSDCSGLSAFSGAPDADSIVTAREHESDGDEAGEERDEDREGGGPSASTHPYVWLGAPRPSKSGCSGADDALVGVPTPQLAFRSLERRCNETANAGGGDGACSPSAGSASPARSPARRHPSLSAPARSPPARRTVKRALPARGYFDDLGAFAPLPPAGICMETLTFYAQDAVVAHDWVAALRMCSEFGSAAALYAHSRDVQLYNNACTDGLPHWLWPSVEWVERRETQRRRLAAMGAGISDADASRGASFPPSPPRAHANEATPLPRSAVEEPVACPQLTRGTECPLDEATSACAGDWQERAEYAGRPKSESRDGDAEGASRALGGSSPGRAREPASDARHLQGGRQAAAVCAAPGEGGGQGRRRDGDGGSQVEASYVAGLELDDGAARASGHARPRDGGGEVDRAGGGGCVNPFAFDPFCLLPPPSSASYSLLSLALHSLDVDMFPVGYTPYVLVSIQSSLYPCVLIPASPSAASCSPVLPLPAASAATPAAPASASLFHKLFSRAAPHPVPTFAPSSFVFRPSPCLNLPLFAVTRSQQDLVIHLYAAPPPSYVRGASAKAPTSRGKSKPHKRPPGRSAAQGGASDGRGGDRGSDGGDASVETEGGAAGAAAAPAALPCPPPSGERPPDTLGPFLSSPQPASSPPLSLSLAGPLAYYLGSVAVPNYLFGTSAPQRLSLPLRLPSSSSAHTPSHPLADLCRTRPSSAATASSSSAAIPAASSGSAASFLGVGSPGLGPQLAPPAAASALTAAQPAVPPAPAAARGSGEKGSEPRQARSRAGGRLEISVLSPLVWPNFLQPVEEVYDTPQPFLECASVAAGAAATADAAGGGGGTWLPIQQLLLQIKRLGRLRDRVGDFCASASCLMEFASPWLSLLCLFYLLAALLLLPSRFFGFLLLPPLLLVLRRHPDGDAALVQFLTEFPFFLLLTPQRHLAKLLLSPTSSAPPPAASASLPLADMLLLLLKHQHVVCAPAPSTPPACGRAPAHVGLSRAPEDAPGSASARASLASSVDPWAPLLPSAHDSLASRSAGGGQSDARTSSGGREAVDGEPLNSAQACGVTASASASFALATCGCFSPSCSPWYLPPPLPLLLLPGYARRGPWAPGCSGARLRDKLADLAFSLCHWARVLLAFSVAGGAPTLSPSLFLLLAEDFYWRPCACAAEGGNSEVTPAGRKETDAGDDARDAVERPSARPCDEKTLNASRAETGDSAAQRDEAEDDEGGRGEAEQSGVDAVQERDRGERAEPSEEGISDQRRAAGRGGLTKESKTDLGRGACQLEPCPELLAPASGSEASPDAARRDRGTQRGAAGERGELMDEGERQAAGDGAGRELEGRAGDEGGEAAGAAEQLELTNETDGKRRTHRGRISTVSPRCPADAAAQSGQRASLCMRSSGIALSAPPPIGDARSRARHPRLMSSLVPCAPRVPAGEDAPREDAREPGRGKSDSPRGECEGRRASISVADANGDEAAPGAEAPREGRGPHGRPTGHTAAEATLFERQTLEGQGPAAAPGAAETDEAEPSLRLEDEAGNGTLRRGANGEAVGEESLGDSTLSPRRRGPPRSRALSSASSKGVTPRDDEPAPTLLHDAELDRRTQARLRSPLPSSPRVSLSERDAAGGPGDAPAGASSASSGAEKVLRDVAHLARKWMKKHFHLHPRSPSLPGAYAHSALPPTAAADASRRSPRAGDEGRGERGLAEGRAPATATRRDAEASRERLRRCGAGRDARGSSPGGGARVEAGAHASGLNPRVASAPSGRPGRAPAGEGDMCAGGRDGEAVEEAPTPAAEATGERSIHRPSQEVGARGGKADDEARDEGVVVFPRVAADAPDEGQVGAPRVDLFQLGNALDYFLPPSASSGPSPQTPGLIPVCTQTPPPLSKAPSEIMAQDPPTWEASDPRAKGTSAASLLGKRARFCDEDAGARATAWHAGGFGGVQKRGEDADSESVDAGAREGSPRARRALRRAETGSSANNAARATEAGRESSPVRRKAASSKSRGLPRPHRKGRRMSGETRRRGDECLPADADLDCGPAVEAQGLAADGEKLDGMEDARLPWTQRSMSQSQAFGSLLISLILPRLTPVMPRSVDVVPPLVSPYASPLLVARLRAGGAARAALRSLISAFSPFHSAFVCSPPQGIPPARRTQQKAGVPSHAGASECAVSRMGTDSGEDKGDIRRPPSFQSREKGACVLHPSVCHVASGEAPVVVLSAPPFASPSSCAASLEALLHLLTVRHPSLGSASLFLLPSAFSVFSSSPARSGGPEASARRGASAASSSASVGPPCGDWGGSPPLHPSSLAALPTPSSLYLGSGFGSGGAVPAPFPASGPGGAGGAVSEDPTDWDTPAVAAGAGGSSLPGGEILAWYREVRASSTRFLVKLWRWVVWGEKVCNLFSWKNRSLTEVAVFLAALTLALLLLVPLQYLLAVWIIHAFVSGQKRGLWKRLSRECATRHVEAAVYEIVLSGFSQKGGAAAQTPPSQAASPPPGGYPRGEEEAGRVREETACASPAFQPIRADASRPVPLLPLLRFLSLSELQQLRVNLWRRCGVALPLETLWEALDEAELAEAVRRGRPETTVSSSRWVRTDWMTNLLLHAPTDVTHQTSAVAIRDSQAFFEGAEFLPSPEETAVWSGSSRAGGPRPCTASERKPGAPGVERPGQEEAGGGVALSAVSSVLGENAEKWTAEEGSREGDVARSLVSIVRESIFGSQGTLGVSGRADTDDEEASQQTARLNAAAVDVVGGAFIL</sequence>
<feature type="compositionally biased region" description="Polar residues" evidence="1">
    <location>
        <begin position="42"/>
        <end position="53"/>
    </location>
</feature>
<feature type="compositionally biased region" description="Basic and acidic residues" evidence="1">
    <location>
        <begin position="3273"/>
        <end position="3283"/>
    </location>
</feature>
<feature type="region of interest" description="Disordered" evidence="1">
    <location>
        <begin position="659"/>
        <end position="775"/>
    </location>
</feature>
<feature type="region of interest" description="Disordered" evidence="1">
    <location>
        <begin position="3252"/>
        <end position="3283"/>
    </location>
</feature>
<dbReference type="VEuPathDB" id="ToxoDB:BESB_063120"/>
<proteinExistence type="predicted"/>
<feature type="region of interest" description="Disordered" evidence="1">
    <location>
        <begin position="2715"/>
        <end position="2812"/>
    </location>
</feature>
<feature type="region of interest" description="Disordered" evidence="1">
    <location>
        <begin position="491"/>
        <end position="510"/>
    </location>
</feature>
<feature type="compositionally biased region" description="Low complexity" evidence="1">
    <location>
        <begin position="3040"/>
        <end position="3062"/>
    </location>
</feature>
<feature type="compositionally biased region" description="Low complexity" evidence="1">
    <location>
        <begin position="1419"/>
        <end position="1432"/>
    </location>
</feature>
<feature type="compositionally biased region" description="Low complexity" evidence="1">
    <location>
        <begin position="417"/>
        <end position="427"/>
    </location>
</feature>
<feature type="compositionally biased region" description="Basic and acidic residues" evidence="1">
    <location>
        <begin position="1551"/>
        <end position="1560"/>
    </location>
</feature>
<feature type="compositionally biased region" description="Acidic residues" evidence="1">
    <location>
        <begin position="670"/>
        <end position="683"/>
    </location>
</feature>
<feature type="region of interest" description="Disordered" evidence="1">
    <location>
        <begin position="1340"/>
        <end position="1432"/>
    </location>
</feature>
<feature type="region of interest" description="Disordered" evidence="1">
    <location>
        <begin position="791"/>
        <end position="855"/>
    </location>
</feature>
<feature type="compositionally biased region" description="Low complexity" evidence="1">
    <location>
        <begin position="3252"/>
        <end position="3264"/>
    </location>
</feature>
<feature type="region of interest" description="Disordered" evidence="1">
    <location>
        <begin position="304"/>
        <end position="336"/>
    </location>
</feature>
<feature type="region of interest" description="Disordered" evidence="1">
    <location>
        <begin position="1767"/>
        <end position="1790"/>
    </location>
</feature>
<feature type="compositionally biased region" description="Basic and acidic residues" evidence="1">
    <location>
        <begin position="2217"/>
        <end position="2242"/>
    </location>
</feature>
<feature type="region of interest" description="Disordered" evidence="1">
    <location>
        <begin position="1533"/>
        <end position="1565"/>
    </location>
</feature>
<reference evidence="2 3" key="1">
    <citation type="submission" date="2017-09" db="EMBL/GenBank/DDBJ databases">
        <title>Genome sequencing of Besnoitia besnoiti strain Bb-Ger1.</title>
        <authorList>
            <person name="Schares G."/>
            <person name="Venepally P."/>
            <person name="Lorenzi H.A."/>
        </authorList>
    </citation>
    <scope>NUCLEOTIDE SEQUENCE [LARGE SCALE GENOMIC DNA]</scope>
    <source>
        <strain evidence="2 3">Bb-Ger1</strain>
    </source>
</reference>
<feature type="region of interest" description="Disordered" evidence="1">
    <location>
        <begin position="878"/>
        <end position="918"/>
    </location>
</feature>
<protein>
    <submittedName>
        <fullName evidence="2">Uncharacterized protein</fullName>
    </submittedName>
</protein>
<dbReference type="STRING" id="94643.A0A2A9MBS2"/>
<dbReference type="GeneID" id="40311240"/>
<feature type="compositionally biased region" description="Basic and acidic residues" evidence="1">
    <location>
        <begin position="1116"/>
        <end position="1126"/>
    </location>
</feature>
<feature type="compositionally biased region" description="Low complexity" evidence="1">
    <location>
        <begin position="2348"/>
        <end position="2357"/>
    </location>
</feature>
<name>A0A2A9MBS2_BESBE</name>
<feature type="region of interest" description="Disordered" evidence="1">
    <location>
        <begin position="1088"/>
        <end position="1156"/>
    </location>
</feature>
<feature type="compositionally biased region" description="Basic and acidic residues" evidence="1">
    <location>
        <begin position="762"/>
        <end position="774"/>
    </location>
</feature>
<feature type="compositionally biased region" description="Low complexity" evidence="1">
    <location>
        <begin position="2289"/>
        <end position="2300"/>
    </location>
</feature>
<feature type="compositionally biased region" description="Low complexity" evidence="1">
    <location>
        <begin position="2408"/>
        <end position="2420"/>
    </location>
</feature>
<dbReference type="RefSeq" id="XP_029219434.1">
    <property type="nucleotide sequence ID" value="XM_029364726.1"/>
</dbReference>
<feature type="compositionally biased region" description="Low complexity" evidence="1">
    <location>
        <begin position="1469"/>
        <end position="1482"/>
    </location>
</feature>
<feature type="compositionally biased region" description="Acidic residues" evidence="1">
    <location>
        <begin position="812"/>
        <end position="825"/>
    </location>
</feature>
<feature type="region of interest" description="Disordered" evidence="1">
    <location>
        <begin position="360"/>
        <end position="457"/>
    </location>
</feature>
<dbReference type="EMBL" id="NWUJ01000005">
    <property type="protein sequence ID" value="PFH35425.1"/>
    <property type="molecule type" value="Genomic_DNA"/>
</dbReference>
<feature type="compositionally biased region" description="Basic residues" evidence="1">
    <location>
        <begin position="1352"/>
        <end position="1361"/>
    </location>
</feature>
<feature type="region of interest" description="Disordered" evidence="1">
    <location>
        <begin position="1"/>
        <end position="197"/>
    </location>
</feature>
<feature type="compositionally biased region" description="Low complexity" evidence="1">
    <location>
        <begin position="494"/>
        <end position="510"/>
    </location>
</feature>
<feature type="compositionally biased region" description="Basic and acidic residues" evidence="1">
    <location>
        <begin position="2492"/>
        <end position="2501"/>
    </location>
</feature>
<evidence type="ECO:0000313" key="3">
    <source>
        <dbReference type="Proteomes" id="UP000224006"/>
    </source>
</evidence>
<feature type="region of interest" description="Disordered" evidence="1">
    <location>
        <begin position="3408"/>
        <end position="3446"/>
    </location>
</feature>
<feature type="region of interest" description="Disordered" evidence="1">
    <location>
        <begin position="2441"/>
        <end position="2598"/>
    </location>
</feature>
<feature type="region of interest" description="Disordered" evidence="1">
    <location>
        <begin position="1022"/>
        <end position="1055"/>
    </location>
</feature>
<feature type="region of interest" description="Disordered" evidence="1">
    <location>
        <begin position="1951"/>
        <end position="2420"/>
    </location>
</feature>
<feature type="compositionally biased region" description="Basic and acidic residues" evidence="1">
    <location>
        <begin position="581"/>
        <end position="590"/>
    </location>
</feature>
<feature type="region of interest" description="Disordered" evidence="1">
    <location>
        <begin position="2933"/>
        <end position="2965"/>
    </location>
</feature>
<feature type="region of interest" description="Disordered" evidence="1">
    <location>
        <begin position="576"/>
        <end position="646"/>
    </location>
</feature>
<accession>A0A2A9MBS2</accession>
<feature type="compositionally biased region" description="Low complexity" evidence="1">
    <location>
        <begin position="734"/>
        <end position="757"/>
    </location>
</feature>
<organism evidence="2 3">
    <name type="scientific">Besnoitia besnoiti</name>
    <name type="common">Apicomplexan protozoan</name>
    <dbReference type="NCBI Taxonomy" id="94643"/>
    <lineage>
        <taxon>Eukaryota</taxon>
        <taxon>Sar</taxon>
        <taxon>Alveolata</taxon>
        <taxon>Apicomplexa</taxon>
        <taxon>Conoidasida</taxon>
        <taxon>Coccidia</taxon>
        <taxon>Eucoccidiorida</taxon>
        <taxon>Eimeriorina</taxon>
        <taxon>Sarcocystidae</taxon>
        <taxon>Besnoitia</taxon>
    </lineage>
</organism>
<feature type="region of interest" description="Disordered" evidence="1">
    <location>
        <begin position="3040"/>
        <end position="3070"/>
    </location>
</feature>
<keyword evidence="3" id="KW-1185">Reference proteome</keyword>
<dbReference type="OrthoDB" id="333032at2759"/>
<feature type="compositionally biased region" description="Basic and acidic residues" evidence="1">
    <location>
        <begin position="2575"/>
        <end position="2584"/>
    </location>
</feature>
<feature type="compositionally biased region" description="Low complexity" evidence="1">
    <location>
        <begin position="2384"/>
        <end position="2396"/>
    </location>
</feature>
<feature type="compositionally biased region" description="Basic and acidic residues" evidence="1">
    <location>
        <begin position="2465"/>
        <end position="2483"/>
    </location>
</feature>
<feature type="region of interest" description="Disordered" evidence="1">
    <location>
        <begin position="1469"/>
        <end position="1490"/>
    </location>
</feature>
<feature type="compositionally biased region" description="Low complexity" evidence="1">
    <location>
        <begin position="2248"/>
        <end position="2260"/>
    </location>
</feature>
<feature type="compositionally biased region" description="Basic and acidic residues" evidence="1">
    <location>
        <begin position="2953"/>
        <end position="2965"/>
    </location>
</feature>
<gene>
    <name evidence="2" type="ORF">BESB_063120</name>
</gene>
<feature type="compositionally biased region" description="Polar residues" evidence="1">
    <location>
        <begin position="171"/>
        <end position="192"/>
    </location>
</feature>
<feature type="compositionally biased region" description="Low complexity" evidence="1">
    <location>
        <begin position="906"/>
        <end position="917"/>
    </location>
</feature>
<evidence type="ECO:0000313" key="2">
    <source>
        <dbReference type="EMBL" id="PFH35425.1"/>
    </source>
</evidence>
<evidence type="ECO:0000256" key="1">
    <source>
        <dbReference type="SAM" id="MobiDB-lite"/>
    </source>
</evidence>
<comment type="caution">
    <text evidence="2">The sequence shown here is derived from an EMBL/GenBank/DDBJ whole genome shotgun (WGS) entry which is preliminary data.</text>
</comment>
<feature type="compositionally biased region" description="Basic and acidic residues" evidence="1">
    <location>
        <begin position="1088"/>
        <end position="1101"/>
    </location>
</feature>
<feature type="compositionally biased region" description="Low complexity" evidence="1">
    <location>
        <begin position="886"/>
        <end position="899"/>
    </location>
</feature>
<feature type="compositionally biased region" description="Basic residues" evidence="1">
    <location>
        <begin position="2772"/>
        <end position="2793"/>
    </location>
</feature>
<feature type="compositionally biased region" description="Low complexity" evidence="1">
    <location>
        <begin position="444"/>
        <end position="457"/>
    </location>
</feature>
<feature type="compositionally biased region" description="Basic and acidic residues" evidence="1">
    <location>
        <begin position="2794"/>
        <end position="2804"/>
    </location>
</feature>
<feature type="compositionally biased region" description="Basic and acidic residues" evidence="1">
    <location>
        <begin position="2083"/>
        <end position="2124"/>
    </location>
</feature>